<keyword evidence="3" id="KW-1185">Reference proteome</keyword>
<organism evidence="2 3">
    <name type="scientific">Kitasatospora terrestris</name>
    <dbReference type="NCBI Taxonomy" id="258051"/>
    <lineage>
        <taxon>Bacteria</taxon>
        <taxon>Bacillati</taxon>
        <taxon>Actinomycetota</taxon>
        <taxon>Actinomycetes</taxon>
        <taxon>Kitasatosporales</taxon>
        <taxon>Streptomycetaceae</taxon>
        <taxon>Kitasatospora</taxon>
    </lineage>
</organism>
<proteinExistence type="predicted"/>
<accession>A0ABP9DGD4</accession>
<dbReference type="RefSeq" id="WP_345696604.1">
    <property type="nucleotide sequence ID" value="NZ_BAABIS010000001.1"/>
</dbReference>
<sequence length="125" mass="14110">MASEYEVTDGELMEVAADPQQAASLHKALRTLAGNSSVGEELQALARDALSGRIGIREMIESPRYLAAVGAKLDEMREAAERMSPEERKASEQRAEKMREELPEDQRDSLDESREERLEAERDRY</sequence>
<evidence type="ECO:0000313" key="2">
    <source>
        <dbReference type="EMBL" id="GAA4845106.1"/>
    </source>
</evidence>
<feature type="region of interest" description="Disordered" evidence="1">
    <location>
        <begin position="77"/>
        <end position="125"/>
    </location>
</feature>
<protein>
    <submittedName>
        <fullName evidence="2">Uncharacterized protein</fullName>
    </submittedName>
</protein>
<evidence type="ECO:0000256" key="1">
    <source>
        <dbReference type="SAM" id="MobiDB-lite"/>
    </source>
</evidence>
<name>A0ABP9DGD4_9ACTN</name>
<dbReference type="Proteomes" id="UP001501752">
    <property type="component" value="Unassembled WGS sequence"/>
</dbReference>
<dbReference type="EMBL" id="BAABIS010000001">
    <property type="protein sequence ID" value="GAA4845106.1"/>
    <property type="molecule type" value="Genomic_DNA"/>
</dbReference>
<comment type="caution">
    <text evidence="2">The sequence shown here is derived from an EMBL/GenBank/DDBJ whole genome shotgun (WGS) entry which is preliminary data.</text>
</comment>
<gene>
    <name evidence="2" type="ORF">GCM10023235_21950</name>
</gene>
<evidence type="ECO:0000313" key="3">
    <source>
        <dbReference type="Proteomes" id="UP001501752"/>
    </source>
</evidence>
<reference evidence="3" key="1">
    <citation type="journal article" date="2019" name="Int. J. Syst. Evol. Microbiol.">
        <title>The Global Catalogue of Microorganisms (GCM) 10K type strain sequencing project: providing services to taxonomists for standard genome sequencing and annotation.</title>
        <authorList>
            <consortium name="The Broad Institute Genomics Platform"/>
            <consortium name="The Broad Institute Genome Sequencing Center for Infectious Disease"/>
            <person name="Wu L."/>
            <person name="Ma J."/>
        </authorList>
    </citation>
    <scope>NUCLEOTIDE SEQUENCE [LARGE SCALE GENOMIC DNA]</scope>
    <source>
        <strain evidence="3">JCM 13006</strain>
    </source>
</reference>